<dbReference type="InterPro" id="IPR006575">
    <property type="entry name" value="RWD_dom"/>
</dbReference>
<keyword evidence="4" id="KW-1185">Reference proteome</keyword>
<dbReference type="EMBL" id="JBGBPQ010000027">
    <property type="protein sequence ID" value="KAL1498779.1"/>
    <property type="molecule type" value="Genomic_DNA"/>
</dbReference>
<feature type="compositionally biased region" description="Low complexity" evidence="1">
    <location>
        <begin position="136"/>
        <end position="151"/>
    </location>
</feature>
<reference evidence="3 4" key="1">
    <citation type="journal article" date="2024" name="Science">
        <title>Giant polyketide synthase enzymes in the biosynthesis of giant marine polyether toxins.</title>
        <authorList>
            <person name="Fallon T.R."/>
            <person name="Shende V.V."/>
            <person name="Wierzbicki I.H."/>
            <person name="Pendleton A.L."/>
            <person name="Watervoot N.F."/>
            <person name="Auber R.P."/>
            <person name="Gonzalez D.J."/>
            <person name="Wisecaver J.H."/>
            <person name="Moore B.S."/>
        </authorList>
    </citation>
    <scope>NUCLEOTIDE SEQUENCE [LARGE SCALE GENOMIC DNA]</scope>
    <source>
        <strain evidence="3 4">12B1</strain>
    </source>
</reference>
<name>A0AB34IHA5_PRYPA</name>
<dbReference type="Proteomes" id="UP001515480">
    <property type="component" value="Unassembled WGS sequence"/>
</dbReference>
<evidence type="ECO:0000313" key="3">
    <source>
        <dbReference type="EMBL" id="KAL1498779.1"/>
    </source>
</evidence>
<dbReference type="Gene3D" id="3.10.110.10">
    <property type="entry name" value="Ubiquitin Conjugating Enzyme"/>
    <property type="match status" value="1"/>
</dbReference>
<feature type="domain" description="RWD" evidence="2">
    <location>
        <begin position="7"/>
        <end position="129"/>
    </location>
</feature>
<evidence type="ECO:0000256" key="1">
    <source>
        <dbReference type="SAM" id="MobiDB-lite"/>
    </source>
</evidence>
<gene>
    <name evidence="3" type="ORF">AB1Y20_014086</name>
</gene>
<feature type="region of interest" description="Disordered" evidence="1">
    <location>
        <begin position="215"/>
        <end position="252"/>
    </location>
</feature>
<dbReference type="AlphaFoldDB" id="A0AB34IHA5"/>
<dbReference type="PROSITE" id="PS50908">
    <property type="entry name" value="RWD"/>
    <property type="match status" value="1"/>
</dbReference>
<sequence length="320" mass="34056">MEEAAREEREAMLAIMGPECFWQDPADASRYAIRVAPLHDAASESVGALVLAVAAPRDYPSSASPHLSLPREGELHGAPPEWWPAAGWSPSDAERAQLSRMLAEAVEARRGEAAVFDGVDVLRSWLEAHTLEQREAAGAAAGDEAGEGAAASDDDELDEEDMDGEMIEALRPVLRGDGKRLKALDEAAELKDGSPAQRAALKAIWRSLTAAQKAQMVESSDEEDAPPARGGRKSQSAPPPAKRDCPKGHSLTAVNTKPADYATLDGNVFNCDVCDADGKYSGGAYHCGVCRNWDCCVKCGSRPAGAVESRAPPKKKKGKR</sequence>
<dbReference type="SUPFAM" id="SSF54495">
    <property type="entry name" value="UBC-like"/>
    <property type="match status" value="1"/>
</dbReference>
<evidence type="ECO:0000259" key="2">
    <source>
        <dbReference type="PROSITE" id="PS50908"/>
    </source>
</evidence>
<feature type="region of interest" description="Disordered" evidence="1">
    <location>
        <begin position="136"/>
        <end position="160"/>
    </location>
</feature>
<dbReference type="InterPro" id="IPR016135">
    <property type="entry name" value="UBQ-conjugating_enzyme/RWD"/>
</dbReference>
<comment type="caution">
    <text evidence="3">The sequence shown here is derived from an EMBL/GenBank/DDBJ whole genome shotgun (WGS) entry which is preliminary data.</text>
</comment>
<protein>
    <recommendedName>
        <fullName evidence="2">RWD domain-containing protein</fullName>
    </recommendedName>
</protein>
<accession>A0AB34IHA5</accession>
<organism evidence="3 4">
    <name type="scientific">Prymnesium parvum</name>
    <name type="common">Toxic golden alga</name>
    <dbReference type="NCBI Taxonomy" id="97485"/>
    <lineage>
        <taxon>Eukaryota</taxon>
        <taxon>Haptista</taxon>
        <taxon>Haptophyta</taxon>
        <taxon>Prymnesiophyceae</taxon>
        <taxon>Prymnesiales</taxon>
        <taxon>Prymnesiaceae</taxon>
        <taxon>Prymnesium</taxon>
    </lineage>
</organism>
<dbReference type="Pfam" id="PF05773">
    <property type="entry name" value="RWD"/>
    <property type="match status" value="1"/>
</dbReference>
<proteinExistence type="predicted"/>
<evidence type="ECO:0000313" key="4">
    <source>
        <dbReference type="Proteomes" id="UP001515480"/>
    </source>
</evidence>